<gene>
    <name evidence="3" type="ORF">PSTG_08286</name>
</gene>
<feature type="region of interest" description="Disordered" evidence="1">
    <location>
        <begin position="88"/>
        <end position="182"/>
    </location>
</feature>
<sequence length="589" mass="69080">MSFGLYPFIVCLGLLFSWTLAFEDSTHDYLDLLLHDWTDEPPPNLDDCWQPTGPIANIMTALPVTFSAHSEKLLSGFEARRELSTGPIDHAIVGPSRSPLDPTIGDQQSSVHDHAINLPPPLQSEQTQRKRPRYDLEGQHDPESKLVSEPLPRSSAQPKRISENYQTTTASSSSTAMRTPHIPWTSASDAHLRFAAMKKSKFDHHPLINSETRTYIQSHPEMTKMPAYTDYSQEISTRVNTMTTRLNLAYQDNISPQGPTVRRSDSSTPWTSERNSISRDYIDYLDLHTYTSQPPKSLLPMNRIEQKLKYDRLIFDEDIFKDPCLSSEHQRRIIRINTAFKNLEVMKVLIEQDEHALWKETLNSYHFVNYDRSVDKRSNKSTGQSKSNEAKRAFWNDSCKELWKSQYDWIKFWERRSLMNLAIIDLDPHDNEPYKDLERLFTLFLFYVDMIETIIQVNFKSLISSKTDYHDHPSNFFQNSVKCFEKFRELQYHEHQQKSQTKLADHITDHDHLEKPSKLPRKRIRQIVWLYLDYWLTYSRKFDLLDFFADNKDQINKFKGFFNDLFAYSIRNFNQKLSDSSPNINQILE</sequence>
<evidence type="ECO:0000256" key="2">
    <source>
        <dbReference type="SAM" id="SignalP"/>
    </source>
</evidence>
<feature type="signal peptide" evidence="2">
    <location>
        <begin position="1"/>
        <end position="21"/>
    </location>
</feature>
<accession>A0A0L0VGM0</accession>
<protein>
    <submittedName>
        <fullName evidence="3">Uncharacterized protein</fullName>
    </submittedName>
</protein>
<evidence type="ECO:0000256" key="1">
    <source>
        <dbReference type="SAM" id="MobiDB-lite"/>
    </source>
</evidence>
<feature type="chain" id="PRO_5005549982" evidence="2">
    <location>
        <begin position="22"/>
        <end position="589"/>
    </location>
</feature>
<keyword evidence="4" id="KW-1185">Reference proteome</keyword>
<dbReference type="AlphaFoldDB" id="A0A0L0VGM0"/>
<feature type="compositionally biased region" description="Low complexity" evidence="1">
    <location>
        <begin position="167"/>
        <end position="176"/>
    </location>
</feature>
<keyword evidence="2" id="KW-0732">Signal</keyword>
<evidence type="ECO:0000313" key="4">
    <source>
        <dbReference type="Proteomes" id="UP000054564"/>
    </source>
</evidence>
<organism evidence="3 4">
    <name type="scientific">Puccinia striiformis f. sp. tritici PST-78</name>
    <dbReference type="NCBI Taxonomy" id="1165861"/>
    <lineage>
        <taxon>Eukaryota</taxon>
        <taxon>Fungi</taxon>
        <taxon>Dikarya</taxon>
        <taxon>Basidiomycota</taxon>
        <taxon>Pucciniomycotina</taxon>
        <taxon>Pucciniomycetes</taxon>
        <taxon>Pucciniales</taxon>
        <taxon>Pucciniaceae</taxon>
        <taxon>Puccinia</taxon>
    </lineage>
</organism>
<feature type="compositionally biased region" description="Basic and acidic residues" evidence="1">
    <location>
        <begin position="133"/>
        <end position="146"/>
    </location>
</feature>
<evidence type="ECO:0000313" key="3">
    <source>
        <dbReference type="EMBL" id="KNE98366.1"/>
    </source>
</evidence>
<proteinExistence type="predicted"/>
<name>A0A0L0VGM0_9BASI</name>
<dbReference type="EMBL" id="AJIL01000057">
    <property type="protein sequence ID" value="KNE98366.1"/>
    <property type="molecule type" value="Genomic_DNA"/>
</dbReference>
<reference evidence="4" key="1">
    <citation type="submission" date="2014-03" db="EMBL/GenBank/DDBJ databases">
        <title>The Genome Sequence of Puccinia striiformis f. sp. tritici PST-78.</title>
        <authorList>
            <consortium name="The Broad Institute Genome Sequencing Platform"/>
            <person name="Cuomo C."/>
            <person name="Hulbert S."/>
            <person name="Chen X."/>
            <person name="Walker B."/>
            <person name="Young S.K."/>
            <person name="Zeng Q."/>
            <person name="Gargeya S."/>
            <person name="Fitzgerald M."/>
            <person name="Haas B."/>
            <person name="Abouelleil A."/>
            <person name="Alvarado L."/>
            <person name="Arachchi H.M."/>
            <person name="Berlin A.M."/>
            <person name="Chapman S.B."/>
            <person name="Goldberg J."/>
            <person name="Griggs A."/>
            <person name="Gujja S."/>
            <person name="Hansen M."/>
            <person name="Howarth C."/>
            <person name="Imamovic A."/>
            <person name="Larimer J."/>
            <person name="McCowan C."/>
            <person name="Montmayeur A."/>
            <person name="Murphy C."/>
            <person name="Neiman D."/>
            <person name="Pearson M."/>
            <person name="Priest M."/>
            <person name="Roberts A."/>
            <person name="Saif S."/>
            <person name="Shea T."/>
            <person name="Sisk P."/>
            <person name="Sykes S."/>
            <person name="Wortman J."/>
            <person name="Nusbaum C."/>
            <person name="Birren B."/>
        </authorList>
    </citation>
    <scope>NUCLEOTIDE SEQUENCE [LARGE SCALE GENOMIC DNA]</scope>
    <source>
        <strain evidence="4">race PST-78</strain>
    </source>
</reference>
<comment type="caution">
    <text evidence="3">The sequence shown here is derived from an EMBL/GenBank/DDBJ whole genome shotgun (WGS) entry which is preliminary data.</text>
</comment>
<dbReference type="OrthoDB" id="10328633at2759"/>
<dbReference type="Proteomes" id="UP000054564">
    <property type="component" value="Unassembled WGS sequence"/>
</dbReference>
<feature type="region of interest" description="Disordered" evidence="1">
    <location>
        <begin position="253"/>
        <end position="272"/>
    </location>
</feature>